<proteinExistence type="predicted"/>
<evidence type="ECO:0000256" key="1">
    <source>
        <dbReference type="SAM" id="MobiDB-lite"/>
    </source>
</evidence>
<keyword evidence="2" id="KW-0812">Transmembrane</keyword>
<evidence type="ECO:0000313" key="3">
    <source>
        <dbReference type="EMBL" id="SFN57889.1"/>
    </source>
</evidence>
<feature type="transmembrane region" description="Helical" evidence="2">
    <location>
        <begin position="164"/>
        <end position="182"/>
    </location>
</feature>
<keyword evidence="2" id="KW-0472">Membrane</keyword>
<protein>
    <recommendedName>
        <fullName evidence="5">DUF4386 family protein</fullName>
    </recommendedName>
</protein>
<dbReference type="Proteomes" id="UP000198867">
    <property type="component" value="Unassembled WGS sequence"/>
</dbReference>
<feature type="compositionally biased region" description="Low complexity" evidence="1">
    <location>
        <begin position="218"/>
        <end position="233"/>
    </location>
</feature>
<accession>A0A1I5A6R9</accession>
<evidence type="ECO:0000313" key="4">
    <source>
        <dbReference type="Proteomes" id="UP000198867"/>
    </source>
</evidence>
<feature type="transmembrane region" description="Helical" evidence="2">
    <location>
        <begin position="85"/>
        <end position="106"/>
    </location>
</feature>
<feature type="region of interest" description="Disordered" evidence="1">
    <location>
        <begin position="217"/>
        <end position="241"/>
    </location>
</feature>
<name>A0A1I5A6R9_9MICO</name>
<dbReference type="RefSeq" id="WP_090709742.1">
    <property type="nucleotide sequence ID" value="NZ_FOVM01000003.1"/>
</dbReference>
<dbReference type="AlphaFoldDB" id="A0A1I5A6R9"/>
<evidence type="ECO:0008006" key="5">
    <source>
        <dbReference type="Google" id="ProtNLM"/>
    </source>
</evidence>
<gene>
    <name evidence="3" type="ORF">SAMN05216219_1203</name>
</gene>
<dbReference type="EMBL" id="FOVM01000003">
    <property type="protein sequence ID" value="SFN57889.1"/>
    <property type="molecule type" value="Genomic_DNA"/>
</dbReference>
<feature type="transmembrane region" description="Helical" evidence="2">
    <location>
        <begin position="137"/>
        <end position="157"/>
    </location>
</feature>
<reference evidence="4" key="1">
    <citation type="submission" date="2016-10" db="EMBL/GenBank/DDBJ databases">
        <authorList>
            <person name="Varghese N."/>
            <person name="Submissions S."/>
        </authorList>
    </citation>
    <scope>NUCLEOTIDE SEQUENCE [LARGE SCALE GENOMIC DNA]</scope>
    <source>
        <strain evidence="4">CGMCC 1.11101</strain>
    </source>
</reference>
<keyword evidence="4" id="KW-1185">Reference proteome</keyword>
<feature type="transmembrane region" description="Helical" evidence="2">
    <location>
        <begin position="51"/>
        <end position="78"/>
    </location>
</feature>
<feature type="transmembrane region" description="Helical" evidence="2">
    <location>
        <begin position="188"/>
        <end position="206"/>
    </location>
</feature>
<keyword evidence="2" id="KW-1133">Transmembrane helix</keyword>
<evidence type="ECO:0000256" key="2">
    <source>
        <dbReference type="SAM" id="Phobius"/>
    </source>
</evidence>
<organism evidence="3 4">
    <name type="scientific">Mycetocola miduiensis</name>
    <dbReference type="NCBI Taxonomy" id="995034"/>
    <lineage>
        <taxon>Bacteria</taxon>
        <taxon>Bacillati</taxon>
        <taxon>Actinomycetota</taxon>
        <taxon>Actinomycetes</taxon>
        <taxon>Micrococcales</taxon>
        <taxon>Microbacteriaceae</taxon>
        <taxon>Mycetocola</taxon>
    </lineage>
</organism>
<sequence length="241" mass="24880">MQRFDTLRWVGAVGVTLAPLSIFIIPAFIYSGSGETPEEQFRGMAEGSTDGYPGLVLQICGAVFLMAAALGIGGFTIARGRGRTLGAIGLITGMLTGVSLLVALGFETAVYGVLVASALDEDSAVALAGELFASSAYLLPLAVGLGGLVVTLVMLAFALWRSRVVPIVVPLLFALPLLGNFVPLPVSVSALVASALLLAPCVWMSVQLIRGMPRDAATTTTTTTTTTETVSTSENRDAVDS</sequence>
<dbReference type="OrthoDB" id="5120774at2"/>
<feature type="transmembrane region" description="Helical" evidence="2">
    <location>
        <begin position="7"/>
        <end position="31"/>
    </location>
</feature>